<dbReference type="KEGG" id="ttq:NIES37_39850"/>
<dbReference type="EMBL" id="AP018248">
    <property type="protein sequence ID" value="BAZ00003.1"/>
    <property type="molecule type" value="Genomic_DNA"/>
</dbReference>
<keyword evidence="2" id="KW-1185">Reference proteome</keyword>
<reference evidence="1 2" key="1">
    <citation type="submission" date="2017-06" db="EMBL/GenBank/DDBJ databases">
        <title>Genome sequencing of cyanobaciteial culture collection at National Institute for Environmental Studies (NIES).</title>
        <authorList>
            <person name="Hirose Y."/>
            <person name="Shimura Y."/>
            <person name="Fujisawa T."/>
            <person name="Nakamura Y."/>
            <person name="Kawachi M."/>
        </authorList>
    </citation>
    <scope>NUCLEOTIDE SEQUENCE [LARGE SCALE GENOMIC DNA]</scope>
    <source>
        <strain evidence="1 2">NIES-37</strain>
    </source>
</reference>
<name>A0A1Z4N2N6_9CYAN</name>
<dbReference type="Proteomes" id="UP000218785">
    <property type="component" value="Chromosome"/>
</dbReference>
<dbReference type="RefSeq" id="WP_096578560.1">
    <property type="nucleotide sequence ID" value="NZ_CAWNJS010000001.1"/>
</dbReference>
<evidence type="ECO:0000313" key="2">
    <source>
        <dbReference type="Proteomes" id="UP000218785"/>
    </source>
</evidence>
<gene>
    <name evidence="1" type="ORF">NIES37_39850</name>
</gene>
<protein>
    <submittedName>
        <fullName evidence="1">Uncharacterized protein</fullName>
    </submittedName>
</protein>
<proteinExistence type="predicted"/>
<organism evidence="1 2">
    <name type="scientific">Tolypothrix tenuis PCC 7101</name>
    <dbReference type="NCBI Taxonomy" id="231146"/>
    <lineage>
        <taxon>Bacteria</taxon>
        <taxon>Bacillati</taxon>
        <taxon>Cyanobacteriota</taxon>
        <taxon>Cyanophyceae</taxon>
        <taxon>Nostocales</taxon>
        <taxon>Tolypothrichaceae</taxon>
        <taxon>Tolypothrix</taxon>
    </lineage>
</organism>
<accession>A0A1Z4N2N6</accession>
<dbReference type="AlphaFoldDB" id="A0A1Z4N2N6"/>
<evidence type="ECO:0000313" key="1">
    <source>
        <dbReference type="EMBL" id="BAZ00003.1"/>
    </source>
</evidence>
<sequence>MMKSRKTRALAVRILIADQGISLQRQLFNRNKCLLVPLKNSFQTTRFTTLQLSILTHQDNDGLKLAIARNCCMVTKVSLESD</sequence>